<dbReference type="NCBIfam" id="TIGR01444">
    <property type="entry name" value="fkbM_fam"/>
    <property type="match status" value="1"/>
</dbReference>
<dbReference type="Proteomes" id="UP001058533">
    <property type="component" value="Chromosome"/>
</dbReference>
<dbReference type="Gene3D" id="3.40.50.150">
    <property type="entry name" value="Vaccinia Virus protein VP39"/>
    <property type="match status" value="1"/>
</dbReference>
<dbReference type="RefSeq" id="WP_256506298.1">
    <property type="nucleotide sequence ID" value="NZ_CP101740.1"/>
</dbReference>
<name>A0ABY5L683_9SPHN</name>
<dbReference type="GO" id="GO:0008168">
    <property type="term" value="F:methyltransferase activity"/>
    <property type="evidence" value="ECO:0007669"/>
    <property type="project" value="UniProtKB-KW"/>
</dbReference>
<dbReference type="InterPro" id="IPR006342">
    <property type="entry name" value="FkbM_mtfrase"/>
</dbReference>
<accession>A0ABY5L683</accession>
<dbReference type="PANTHER" id="PTHR34203">
    <property type="entry name" value="METHYLTRANSFERASE, FKBM FAMILY PROTEIN"/>
    <property type="match status" value="1"/>
</dbReference>
<evidence type="ECO:0000259" key="1">
    <source>
        <dbReference type="Pfam" id="PF05050"/>
    </source>
</evidence>
<gene>
    <name evidence="2" type="ORF">NMP03_15050</name>
</gene>
<evidence type="ECO:0000313" key="3">
    <source>
        <dbReference type="Proteomes" id="UP001058533"/>
    </source>
</evidence>
<dbReference type="InterPro" id="IPR052514">
    <property type="entry name" value="SAM-dependent_MTase"/>
</dbReference>
<feature type="domain" description="Methyltransferase FkbM" evidence="1">
    <location>
        <begin position="55"/>
        <end position="210"/>
    </location>
</feature>
<dbReference type="GO" id="GO:0032259">
    <property type="term" value="P:methylation"/>
    <property type="evidence" value="ECO:0007669"/>
    <property type="project" value="UniProtKB-KW"/>
</dbReference>
<sequence>MVVNRLGRTKALVREGLPARWRVPAKYWHARLNRTLEPEMRLLRWLVPSGARAIDVGGNYGAYAYALHRLGARVEVFEPNPMCLAALQAWAAGRPGLGVHDCALSAVDGSAALGIPVDSEGVEHDAAASIERLGEGARRVVKVALRRLDSFGITDAALLKIDVEGHEAEVIEGALATIAASCPAILIEIEQRHRGAPIAAMFERIESLGYHGFFLKDEVLVPVAGFRPTLHQSLAALGVAGGGYYNNFLFLARSRVAAGEYQALLA</sequence>
<organism evidence="2 3">
    <name type="scientific">Sphingomonas qomolangmaensis</name>
    <dbReference type="NCBI Taxonomy" id="2918765"/>
    <lineage>
        <taxon>Bacteria</taxon>
        <taxon>Pseudomonadati</taxon>
        <taxon>Pseudomonadota</taxon>
        <taxon>Alphaproteobacteria</taxon>
        <taxon>Sphingomonadales</taxon>
        <taxon>Sphingomonadaceae</taxon>
        <taxon>Sphingomonas</taxon>
    </lineage>
</organism>
<evidence type="ECO:0000313" key="2">
    <source>
        <dbReference type="EMBL" id="UUL82465.1"/>
    </source>
</evidence>
<dbReference type="Pfam" id="PF05050">
    <property type="entry name" value="Methyltransf_21"/>
    <property type="match status" value="1"/>
</dbReference>
<keyword evidence="2" id="KW-0808">Transferase</keyword>
<proteinExistence type="predicted"/>
<reference evidence="2" key="1">
    <citation type="submission" date="2022-07" db="EMBL/GenBank/DDBJ databases">
        <title>Sphingomonas sp. nov., a novel bacterium isolated from the north slope of the Mount Everest.</title>
        <authorList>
            <person name="Cui X."/>
            <person name="Liu Y."/>
        </authorList>
    </citation>
    <scope>NUCLEOTIDE SEQUENCE</scope>
    <source>
        <strain evidence="2">S5-59</strain>
    </source>
</reference>
<keyword evidence="3" id="KW-1185">Reference proteome</keyword>
<dbReference type="PANTHER" id="PTHR34203:SF15">
    <property type="entry name" value="SLL1173 PROTEIN"/>
    <property type="match status" value="1"/>
</dbReference>
<dbReference type="SUPFAM" id="SSF53335">
    <property type="entry name" value="S-adenosyl-L-methionine-dependent methyltransferases"/>
    <property type="match status" value="1"/>
</dbReference>
<dbReference type="EMBL" id="CP101740">
    <property type="protein sequence ID" value="UUL82465.1"/>
    <property type="molecule type" value="Genomic_DNA"/>
</dbReference>
<protein>
    <submittedName>
        <fullName evidence="2">FkbM family methyltransferase</fullName>
    </submittedName>
</protein>
<keyword evidence="2" id="KW-0489">Methyltransferase</keyword>
<dbReference type="InterPro" id="IPR029063">
    <property type="entry name" value="SAM-dependent_MTases_sf"/>
</dbReference>